<dbReference type="InterPro" id="IPR003964">
    <property type="entry name" value="Carb_kinase"/>
</dbReference>
<name>A0A2S3ZU33_ARTGL</name>
<sequence>MRLVVAIGGNALLHRGEIPDAKTQVVRLALAAPALVALAAEHEVVIVHGNGPQVGLLAMQTGDDSSLTSPYPLWDLVAESQGLIGYWLQEALGHAGLAKDVVVLVSRTLVDPTDPRLLVPTKFVGSMYDESGAHALARKHDWTVAADGSGWRRVVPSPLPIRILESAQAMLLLDAGATVVLAGGGGVPVVPDGPGFRGIEGIVDKDYVAARVAVDIDAQMLVILTDVQGVMSNFGTPSEELLKTLKIQDIEGNCFPDGSIGPKVRAAADFVTASGGRALIGSLDNLGAIMDGKSGTEILGPGTTSS</sequence>
<organism evidence="6 7">
    <name type="scientific">Arthrobacter glacialis</name>
    <dbReference type="NCBI Taxonomy" id="1664"/>
    <lineage>
        <taxon>Bacteria</taxon>
        <taxon>Bacillati</taxon>
        <taxon>Actinomycetota</taxon>
        <taxon>Actinomycetes</taxon>
        <taxon>Micrococcales</taxon>
        <taxon>Micrococcaceae</taxon>
        <taxon>Arthrobacter</taxon>
    </lineage>
</organism>
<dbReference type="PIRSF" id="PIRSF000723">
    <property type="entry name" value="Carbamate_kin"/>
    <property type="match status" value="1"/>
</dbReference>
<evidence type="ECO:0000313" key="6">
    <source>
        <dbReference type="EMBL" id="POH72604.1"/>
    </source>
</evidence>
<keyword evidence="2 4" id="KW-0808">Transferase</keyword>
<dbReference type="AlphaFoldDB" id="A0A2S3ZU33"/>
<evidence type="ECO:0000259" key="5">
    <source>
        <dbReference type="Pfam" id="PF00696"/>
    </source>
</evidence>
<comment type="similarity">
    <text evidence="1 4">Belongs to the carbamate kinase family.</text>
</comment>
<dbReference type="GO" id="GO:0005829">
    <property type="term" value="C:cytosol"/>
    <property type="evidence" value="ECO:0007669"/>
    <property type="project" value="TreeGrafter"/>
</dbReference>
<dbReference type="SUPFAM" id="SSF53633">
    <property type="entry name" value="Carbamate kinase-like"/>
    <property type="match status" value="1"/>
</dbReference>
<dbReference type="Pfam" id="PF00696">
    <property type="entry name" value="AA_kinase"/>
    <property type="match status" value="1"/>
</dbReference>
<dbReference type="PRINTS" id="PR01469">
    <property type="entry name" value="CARBMTKINASE"/>
</dbReference>
<evidence type="ECO:0000256" key="2">
    <source>
        <dbReference type="ARBA" id="ARBA00022679"/>
    </source>
</evidence>
<dbReference type="EMBL" id="PPXC01000012">
    <property type="protein sequence ID" value="POH72604.1"/>
    <property type="molecule type" value="Genomic_DNA"/>
</dbReference>
<gene>
    <name evidence="6" type="ORF">CVS27_14605</name>
</gene>
<dbReference type="RefSeq" id="WP_103466549.1">
    <property type="nucleotide sequence ID" value="NZ_PPXC01000012.1"/>
</dbReference>
<protein>
    <recommendedName>
        <fullName evidence="4">Carbamate kinase</fullName>
    </recommendedName>
</protein>
<evidence type="ECO:0000256" key="4">
    <source>
        <dbReference type="PIRNR" id="PIRNR000723"/>
    </source>
</evidence>
<dbReference type="InterPro" id="IPR001048">
    <property type="entry name" value="Asp/Glu/Uridylate_kinase"/>
</dbReference>
<comment type="caution">
    <text evidence="6">The sequence shown here is derived from an EMBL/GenBank/DDBJ whole genome shotgun (WGS) entry which is preliminary data.</text>
</comment>
<dbReference type="GO" id="GO:0019546">
    <property type="term" value="P:L-arginine deiminase pathway"/>
    <property type="evidence" value="ECO:0007669"/>
    <property type="project" value="TreeGrafter"/>
</dbReference>
<reference evidence="6 7" key="1">
    <citation type="submission" date="2018-01" db="EMBL/GenBank/DDBJ databases">
        <title>Arthrobacter sp. nov., from glaciers in China.</title>
        <authorList>
            <person name="Liu Q."/>
            <person name="Xin Y.-H."/>
        </authorList>
    </citation>
    <scope>NUCLEOTIDE SEQUENCE [LARGE SCALE GENOMIC DNA]</scope>
    <source>
        <strain evidence="6 7">HLT2-12-2</strain>
    </source>
</reference>
<feature type="domain" description="Aspartate/glutamate/uridylate kinase" evidence="5">
    <location>
        <begin position="1"/>
        <end position="281"/>
    </location>
</feature>
<dbReference type="CDD" id="cd04235">
    <property type="entry name" value="AAK_CK"/>
    <property type="match status" value="1"/>
</dbReference>
<dbReference type="PANTHER" id="PTHR30409:SF1">
    <property type="entry name" value="CARBAMATE KINASE-RELATED"/>
    <property type="match status" value="1"/>
</dbReference>
<dbReference type="Proteomes" id="UP000237061">
    <property type="component" value="Unassembled WGS sequence"/>
</dbReference>
<evidence type="ECO:0000256" key="3">
    <source>
        <dbReference type="ARBA" id="ARBA00022777"/>
    </source>
</evidence>
<dbReference type="InterPro" id="IPR036393">
    <property type="entry name" value="AceGlu_kinase-like_sf"/>
</dbReference>
<evidence type="ECO:0000256" key="1">
    <source>
        <dbReference type="ARBA" id="ARBA00011066"/>
    </source>
</evidence>
<dbReference type="PANTHER" id="PTHR30409">
    <property type="entry name" value="CARBAMATE KINASE"/>
    <property type="match status" value="1"/>
</dbReference>
<keyword evidence="3 4" id="KW-0418">Kinase</keyword>
<accession>A0A2S3ZU33</accession>
<proteinExistence type="inferred from homology"/>
<dbReference type="Gene3D" id="3.40.1160.10">
    <property type="entry name" value="Acetylglutamate kinase-like"/>
    <property type="match status" value="1"/>
</dbReference>
<evidence type="ECO:0000313" key="7">
    <source>
        <dbReference type="Proteomes" id="UP000237061"/>
    </source>
</evidence>
<dbReference type="GO" id="GO:0008804">
    <property type="term" value="F:carbamate kinase activity"/>
    <property type="evidence" value="ECO:0007669"/>
    <property type="project" value="InterPro"/>
</dbReference>
<keyword evidence="7" id="KW-1185">Reference proteome</keyword>